<dbReference type="GO" id="GO:0005524">
    <property type="term" value="F:ATP binding"/>
    <property type="evidence" value="ECO:0007669"/>
    <property type="project" value="InterPro"/>
</dbReference>
<dbReference type="SUPFAM" id="SSF53623">
    <property type="entry name" value="MurD-like peptide ligases, catalytic domain"/>
    <property type="match status" value="1"/>
</dbReference>
<dbReference type="InterPro" id="IPR036565">
    <property type="entry name" value="Mur-like_cat_sf"/>
</dbReference>
<reference evidence="2" key="2">
    <citation type="submission" date="2021-04" db="EMBL/GenBank/DDBJ databases">
        <authorList>
            <person name="Gilroy R."/>
        </authorList>
    </citation>
    <scope>NUCLEOTIDE SEQUENCE</scope>
    <source>
        <strain evidence="2">ChiHecec2B26-12326</strain>
    </source>
</reference>
<feature type="domain" description="Mur ligase central" evidence="1">
    <location>
        <begin position="109"/>
        <end position="238"/>
    </location>
</feature>
<dbReference type="PANTHER" id="PTHR43445">
    <property type="entry name" value="UDP-N-ACETYLMURAMATE--L-ALANINE LIGASE-RELATED"/>
    <property type="match status" value="1"/>
</dbReference>
<keyword evidence="2" id="KW-0436">Ligase</keyword>
<dbReference type="SUPFAM" id="SSF51984">
    <property type="entry name" value="MurCD N-terminal domain"/>
    <property type="match status" value="1"/>
</dbReference>
<dbReference type="Pfam" id="PF08245">
    <property type="entry name" value="Mur_ligase_M"/>
    <property type="match status" value="1"/>
</dbReference>
<dbReference type="EMBL" id="DXEN01000066">
    <property type="protein sequence ID" value="HIX86678.1"/>
    <property type="molecule type" value="Genomic_DNA"/>
</dbReference>
<reference evidence="2" key="1">
    <citation type="journal article" date="2021" name="PeerJ">
        <title>Extensive microbial diversity within the chicken gut microbiome revealed by metagenomics and culture.</title>
        <authorList>
            <person name="Gilroy R."/>
            <person name="Ravi A."/>
            <person name="Getino M."/>
            <person name="Pursley I."/>
            <person name="Horton D.L."/>
            <person name="Alikhan N.F."/>
            <person name="Baker D."/>
            <person name="Gharbi K."/>
            <person name="Hall N."/>
            <person name="Watson M."/>
            <person name="Adriaenssens E.M."/>
            <person name="Foster-Nyarko E."/>
            <person name="Jarju S."/>
            <person name="Secka A."/>
            <person name="Antonio M."/>
            <person name="Oren A."/>
            <person name="Chaudhuri R.R."/>
            <person name="La Ragione R."/>
            <person name="Hildebrand F."/>
            <person name="Pallen M.J."/>
        </authorList>
    </citation>
    <scope>NUCLEOTIDE SEQUENCE</scope>
    <source>
        <strain evidence="2">ChiHecec2B26-12326</strain>
    </source>
</reference>
<dbReference type="Gene3D" id="3.40.1190.10">
    <property type="entry name" value="Mur-like, catalytic domain"/>
    <property type="match status" value="1"/>
</dbReference>
<dbReference type="Proteomes" id="UP000823847">
    <property type="component" value="Unassembled WGS sequence"/>
</dbReference>
<dbReference type="GO" id="GO:0016881">
    <property type="term" value="F:acid-amino acid ligase activity"/>
    <property type="evidence" value="ECO:0007669"/>
    <property type="project" value="InterPro"/>
</dbReference>
<comment type="caution">
    <text evidence="2">The sequence shown here is derived from an EMBL/GenBank/DDBJ whole genome shotgun (WGS) entry which is preliminary data.</text>
</comment>
<evidence type="ECO:0000259" key="1">
    <source>
        <dbReference type="Pfam" id="PF08245"/>
    </source>
</evidence>
<dbReference type="AlphaFoldDB" id="A0A9D1XSD3"/>
<dbReference type="InterPro" id="IPR013221">
    <property type="entry name" value="Mur_ligase_cen"/>
</dbReference>
<evidence type="ECO:0000313" key="2">
    <source>
        <dbReference type="EMBL" id="HIX86678.1"/>
    </source>
</evidence>
<name>A0A9D1XSD3_9BACT</name>
<accession>A0A9D1XSD3</accession>
<sequence length="308" mass="34762">MRKVHLISVTEPLVLDLALALREKGYEVSASGRGLTEEVMEKLHNAECICYGDGWFPEKIDKDIHAVVLGAEVRLDNPELTRVKELGILTQSIPEFIFQRTRSKTRVVVAGSRGKKTIISMIVRALRRQKLAFDYALSSEVDSLPNRVHLSYEARIALIEGDEHVTSALDKRFQLEFYRPHIAILTNMSWSAETDHATPEAYLSTYRSFSTSIEREGKLIYFGGDPAVNQLAQEVRSDITAIPYDQHPVVERDGQVFLPTRYGDYPVRIPNGYFLINLNAARLACRQLGVKDADFYAALSEYSLSLPI</sequence>
<dbReference type="InterPro" id="IPR050061">
    <property type="entry name" value="MurCDEF_pg_biosynth"/>
</dbReference>
<protein>
    <submittedName>
        <fullName evidence="2">UDP-N-acetylmuramate--alanine ligase</fullName>
    </submittedName>
</protein>
<dbReference type="PANTHER" id="PTHR43445:SF3">
    <property type="entry name" value="UDP-N-ACETYLMURAMATE--L-ALANINE LIGASE"/>
    <property type="match status" value="1"/>
</dbReference>
<evidence type="ECO:0000313" key="3">
    <source>
        <dbReference type="Proteomes" id="UP000823847"/>
    </source>
</evidence>
<gene>
    <name evidence="2" type="ORF">H9848_08765</name>
</gene>
<proteinExistence type="predicted"/>
<organism evidence="2 3">
    <name type="scientific">Candidatus Parabacteroides intestinigallinarum</name>
    <dbReference type="NCBI Taxonomy" id="2838722"/>
    <lineage>
        <taxon>Bacteria</taxon>
        <taxon>Pseudomonadati</taxon>
        <taxon>Bacteroidota</taxon>
        <taxon>Bacteroidia</taxon>
        <taxon>Bacteroidales</taxon>
        <taxon>Tannerellaceae</taxon>
        <taxon>Parabacteroides</taxon>
    </lineage>
</organism>
<dbReference type="Gene3D" id="3.40.50.720">
    <property type="entry name" value="NAD(P)-binding Rossmann-like Domain"/>
    <property type="match status" value="1"/>
</dbReference>